<dbReference type="RefSeq" id="WP_137623791.1">
    <property type="nucleotide sequence ID" value="NZ_NXLY01000006.1"/>
</dbReference>
<dbReference type="InterPro" id="IPR002347">
    <property type="entry name" value="SDR_fam"/>
</dbReference>
<protein>
    <submittedName>
        <fullName evidence="1">NAD(P)-dependent oxidoreductase</fullName>
    </submittedName>
</protein>
<sequence length="253" mass="28175">MFKDDIFLNKRYLITGASSGIGADAALKLNSLGAEVICIGRNLNSLKEYKIWLNILINFLYIEKDLSDFYDLDAWVLKRVEEYGYFNGAVLSAGIQYILPLRSKFFLNKALDIFNINYFANMQILKGLLDNKAKTQSAASFVWISSISSIKGEKGLISYASSKAAINAAVKSIALEFAPKYRINAISPGFVMTNMIKEWSSVYDENFLENIEKQYPLGIGSTDYISNLISFLLSDLSSWITGQNLIIDGGASI</sequence>
<dbReference type="Gene3D" id="3.40.50.720">
    <property type="entry name" value="NAD(P)-binding Rossmann-like Domain"/>
    <property type="match status" value="1"/>
</dbReference>
<accession>A0ABY2TJ05</accession>
<keyword evidence="2" id="KW-1185">Reference proteome</keyword>
<dbReference type="SUPFAM" id="SSF51735">
    <property type="entry name" value="NAD(P)-binding Rossmann-fold domains"/>
    <property type="match status" value="1"/>
</dbReference>
<dbReference type="EMBL" id="NXLY01000006">
    <property type="protein sequence ID" value="TKX34095.1"/>
    <property type="molecule type" value="Genomic_DNA"/>
</dbReference>
<gene>
    <name evidence="1" type="ORF">CQA75_04145</name>
</gene>
<comment type="caution">
    <text evidence="1">The sequence shown here is derived from an EMBL/GenBank/DDBJ whole genome shotgun (WGS) entry which is preliminary data.</text>
</comment>
<reference evidence="1 2" key="1">
    <citation type="submission" date="2018-05" db="EMBL/GenBank/DDBJ databases">
        <title>Novel Campyloabacter and Helicobacter Species and Strains.</title>
        <authorList>
            <person name="Mannion A.J."/>
            <person name="Shen Z."/>
            <person name="Fox J.G."/>
        </authorList>
    </citation>
    <scope>NUCLEOTIDE SEQUENCE [LARGE SCALE GENOMIC DNA]</scope>
    <source>
        <strain evidence="2">MIT10-5678</strain>
    </source>
</reference>
<dbReference type="Proteomes" id="UP000309584">
    <property type="component" value="Unassembled WGS sequence"/>
</dbReference>
<organism evidence="1 2">
    <name type="scientific">Campylobacter taeniopygiae</name>
    <dbReference type="NCBI Taxonomy" id="2510188"/>
    <lineage>
        <taxon>Bacteria</taxon>
        <taxon>Pseudomonadati</taxon>
        <taxon>Campylobacterota</taxon>
        <taxon>Epsilonproteobacteria</taxon>
        <taxon>Campylobacterales</taxon>
        <taxon>Campylobacteraceae</taxon>
        <taxon>Campylobacter</taxon>
    </lineage>
</organism>
<evidence type="ECO:0000313" key="2">
    <source>
        <dbReference type="Proteomes" id="UP000309584"/>
    </source>
</evidence>
<dbReference type="PANTHER" id="PTHR43975:SF2">
    <property type="entry name" value="EG:BACR7A4.14 PROTEIN-RELATED"/>
    <property type="match status" value="1"/>
</dbReference>
<dbReference type="InterPro" id="IPR036291">
    <property type="entry name" value="NAD(P)-bd_dom_sf"/>
</dbReference>
<evidence type="ECO:0000313" key="1">
    <source>
        <dbReference type="EMBL" id="TKX34095.1"/>
    </source>
</evidence>
<dbReference type="PANTHER" id="PTHR43975">
    <property type="entry name" value="ZGC:101858"/>
    <property type="match status" value="1"/>
</dbReference>
<proteinExistence type="predicted"/>
<dbReference type="CDD" id="cd05233">
    <property type="entry name" value="SDR_c"/>
    <property type="match status" value="1"/>
</dbReference>
<dbReference type="PRINTS" id="PR00081">
    <property type="entry name" value="GDHRDH"/>
</dbReference>
<dbReference type="Pfam" id="PF13561">
    <property type="entry name" value="adh_short_C2"/>
    <property type="match status" value="1"/>
</dbReference>
<name>A0ABY2TJ05_9BACT</name>